<organism evidence="1 2">
    <name type="scientific">Corallococcus caeni</name>
    <dbReference type="NCBI Taxonomy" id="3082388"/>
    <lineage>
        <taxon>Bacteria</taxon>
        <taxon>Pseudomonadati</taxon>
        <taxon>Myxococcota</taxon>
        <taxon>Myxococcia</taxon>
        <taxon>Myxococcales</taxon>
        <taxon>Cystobacterineae</taxon>
        <taxon>Myxococcaceae</taxon>
        <taxon>Corallococcus</taxon>
    </lineage>
</organism>
<accession>A0ABQ6QNJ7</accession>
<comment type="caution">
    <text evidence="1">The sequence shown here is derived from an EMBL/GenBank/DDBJ whole genome shotgun (WGS) entry which is preliminary data.</text>
</comment>
<proteinExistence type="predicted"/>
<evidence type="ECO:0000313" key="2">
    <source>
        <dbReference type="Proteomes" id="UP001342631"/>
    </source>
</evidence>
<dbReference type="RefSeq" id="WP_338276385.1">
    <property type="nucleotide sequence ID" value="NZ_BTTX01000002.1"/>
</dbReference>
<reference evidence="1 2" key="1">
    <citation type="journal article" date="2024" name="Arch. Microbiol.">
        <title>Corallococcus caeni sp. nov., a novel myxobacterium isolated from activated sludge.</title>
        <authorList>
            <person name="Tomita S."/>
            <person name="Nakai R."/>
            <person name="Kuroda K."/>
            <person name="Kurashita H."/>
            <person name="Hatamoto M."/>
            <person name="Yamaguchi T."/>
            <person name="Narihiro T."/>
        </authorList>
    </citation>
    <scope>NUCLEOTIDE SEQUENCE [LARGE SCALE GENOMIC DNA]</scope>
    <source>
        <strain evidence="1 2">NO1</strain>
    </source>
</reference>
<protein>
    <submittedName>
        <fullName evidence="1">Uncharacterized protein</fullName>
    </submittedName>
</protein>
<dbReference type="EMBL" id="BTTX01000002">
    <property type="protein sequence ID" value="GMU05580.1"/>
    <property type="molecule type" value="Genomic_DNA"/>
</dbReference>
<gene>
    <name evidence="1" type="ORF">ASNO1_18330</name>
</gene>
<sequence>MSQRPSQPPAGPSVPKSPAAPSVYVPPAILWEQPFVALAQLSTCNIPGESECVP</sequence>
<evidence type="ECO:0000313" key="1">
    <source>
        <dbReference type="EMBL" id="GMU05580.1"/>
    </source>
</evidence>
<dbReference type="Proteomes" id="UP001342631">
    <property type="component" value="Unassembled WGS sequence"/>
</dbReference>
<keyword evidence="2" id="KW-1185">Reference proteome</keyword>
<name>A0ABQ6QNJ7_9BACT</name>